<comment type="caution">
    <text evidence="1">The sequence shown here is derived from an EMBL/GenBank/DDBJ whole genome shotgun (WGS) entry which is preliminary data.</text>
</comment>
<evidence type="ECO:0000313" key="1">
    <source>
        <dbReference type="EMBL" id="MPN27889.1"/>
    </source>
</evidence>
<reference evidence="1" key="1">
    <citation type="submission" date="2019-08" db="EMBL/GenBank/DDBJ databases">
        <authorList>
            <person name="Kucharzyk K."/>
            <person name="Murdoch R.W."/>
            <person name="Higgins S."/>
            <person name="Loffler F."/>
        </authorList>
    </citation>
    <scope>NUCLEOTIDE SEQUENCE</scope>
</reference>
<name>A0A645GPR0_9ZZZZ</name>
<gene>
    <name evidence="1" type="ORF">SDC9_175323</name>
</gene>
<proteinExistence type="predicted"/>
<dbReference type="EMBL" id="VSSQ01077935">
    <property type="protein sequence ID" value="MPN27889.1"/>
    <property type="molecule type" value="Genomic_DNA"/>
</dbReference>
<accession>A0A645GPR0</accession>
<sequence>MIVALVIASMTPSLFAAGEVTGKFYIGGKWRTGTMLSKGIITLNGDIAYPEPPWAFVADEGRSSIYYGRQYYS</sequence>
<organism evidence="1">
    <name type="scientific">bioreactor metagenome</name>
    <dbReference type="NCBI Taxonomy" id="1076179"/>
    <lineage>
        <taxon>unclassified sequences</taxon>
        <taxon>metagenomes</taxon>
        <taxon>ecological metagenomes</taxon>
    </lineage>
</organism>
<protein>
    <submittedName>
        <fullName evidence="1">Uncharacterized protein</fullName>
    </submittedName>
</protein>
<dbReference type="AlphaFoldDB" id="A0A645GPR0"/>